<dbReference type="EMBL" id="JBHSBV010000001">
    <property type="protein sequence ID" value="MFC4199526.1"/>
    <property type="molecule type" value="Genomic_DNA"/>
</dbReference>
<dbReference type="PROSITE" id="PS51257">
    <property type="entry name" value="PROKAR_LIPOPROTEIN"/>
    <property type="match status" value="1"/>
</dbReference>
<dbReference type="Proteomes" id="UP001595848">
    <property type="component" value="Unassembled WGS sequence"/>
</dbReference>
<sequence>MSSRSFLYAGAAGAAALMLAGCSLAPDYQRPAAPVAQQYPDLQQAAAGAGREGTLSVSSAAPQVAHAADLGWRQFFRDPRLQALIGIALENNRDLRIAVQNVLAARAQYGIQAAERLPTIGIQGTSTITSNSESVTQNNGASTRMSRSLQVGVGLSAFELDFFGRIKNLTKAAYEQYLATQEAQRTVQITLIGQVAQAYFNLRSAEQQAGLLRKTLESRQHTYDLVQSMFNNGVSSALDVSQAKAQLDDARSNLEATLRTQSQARNALQLVLGGPMPADLPAGAVFGRDQVLAAVPVGLPSDLLERRPDIIEAEHSLKAADANIGVARAQFFPNISITGMLGLASPALSGLFQSGNNMWTFSPTITQPLFAGGSLGGNLDLAKANQKIAVAQYEKSIQTAFREVADALAGEATYSNQLDALRSEQAASQQALDLAQVRYKSGVDSFLQVQTAAVNLYAVQSAFLQAGLDSLVNRVNLYKALGGGWLENSGAANRAAQNPAGQAGAPAAAAPQKASAS</sequence>
<dbReference type="InterPro" id="IPR006311">
    <property type="entry name" value="TAT_signal"/>
</dbReference>
<protein>
    <submittedName>
        <fullName evidence="4">Efflux transporter outer membrane subunit</fullName>
    </submittedName>
</protein>
<proteinExistence type="inferred from homology"/>
<evidence type="ECO:0000256" key="1">
    <source>
        <dbReference type="ARBA" id="ARBA00007613"/>
    </source>
</evidence>
<organism evidence="4 5">
    <name type="scientific">Candidimonas humi</name>
    <dbReference type="NCBI Taxonomy" id="683355"/>
    <lineage>
        <taxon>Bacteria</taxon>
        <taxon>Pseudomonadati</taxon>
        <taxon>Pseudomonadota</taxon>
        <taxon>Betaproteobacteria</taxon>
        <taxon>Burkholderiales</taxon>
        <taxon>Alcaligenaceae</taxon>
        <taxon>Candidimonas</taxon>
    </lineage>
</organism>
<dbReference type="Pfam" id="PF02321">
    <property type="entry name" value="OEP"/>
    <property type="match status" value="2"/>
</dbReference>
<reference evidence="5" key="1">
    <citation type="journal article" date="2019" name="Int. J. Syst. Evol. Microbiol.">
        <title>The Global Catalogue of Microorganisms (GCM) 10K type strain sequencing project: providing services to taxonomists for standard genome sequencing and annotation.</title>
        <authorList>
            <consortium name="The Broad Institute Genomics Platform"/>
            <consortium name="The Broad Institute Genome Sequencing Center for Infectious Disease"/>
            <person name="Wu L."/>
            <person name="Ma J."/>
        </authorList>
    </citation>
    <scope>NUCLEOTIDE SEQUENCE [LARGE SCALE GENOMIC DNA]</scope>
    <source>
        <strain evidence="5">LMG 24813</strain>
    </source>
</reference>
<keyword evidence="2" id="KW-0564">Palmitate</keyword>
<dbReference type="InterPro" id="IPR010131">
    <property type="entry name" value="MdtP/NodT-like"/>
</dbReference>
<comment type="similarity">
    <text evidence="1 2">Belongs to the outer membrane factor (OMF) (TC 1.B.17) family.</text>
</comment>
<evidence type="ECO:0000313" key="4">
    <source>
        <dbReference type="EMBL" id="MFC4199526.1"/>
    </source>
</evidence>
<comment type="subcellular location">
    <subcellularLocation>
        <location evidence="2">Cell membrane</location>
        <topology evidence="2">Lipid-anchor</topology>
    </subcellularLocation>
</comment>
<evidence type="ECO:0000313" key="5">
    <source>
        <dbReference type="Proteomes" id="UP001595848"/>
    </source>
</evidence>
<dbReference type="InterPro" id="IPR003423">
    <property type="entry name" value="OMP_efflux"/>
</dbReference>
<keyword evidence="2" id="KW-0732">Signal</keyword>
<evidence type="ECO:0000256" key="2">
    <source>
        <dbReference type="RuleBase" id="RU362097"/>
    </source>
</evidence>
<dbReference type="PROSITE" id="PS51318">
    <property type="entry name" value="TAT"/>
    <property type="match status" value="1"/>
</dbReference>
<dbReference type="RefSeq" id="WP_217962786.1">
    <property type="nucleotide sequence ID" value="NZ_JAHTBN010000001.1"/>
</dbReference>
<keyword evidence="2" id="KW-0472">Membrane</keyword>
<dbReference type="NCBIfam" id="TIGR01845">
    <property type="entry name" value="outer_NodT"/>
    <property type="match status" value="1"/>
</dbReference>
<keyword evidence="2" id="KW-1134">Transmembrane beta strand</keyword>
<feature type="signal peptide" evidence="2">
    <location>
        <begin position="1"/>
        <end position="25"/>
    </location>
</feature>
<dbReference type="PANTHER" id="PTHR30203:SF32">
    <property type="entry name" value="CATION EFFLUX SYSTEM PROTEIN CUSC"/>
    <property type="match status" value="1"/>
</dbReference>
<feature type="region of interest" description="Disordered" evidence="3">
    <location>
        <begin position="494"/>
        <end position="517"/>
    </location>
</feature>
<comment type="caution">
    <text evidence="4">The sequence shown here is derived from an EMBL/GenBank/DDBJ whole genome shotgun (WGS) entry which is preliminary data.</text>
</comment>
<dbReference type="PANTHER" id="PTHR30203">
    <property type="entry name" value="OUTER MEMBRANE CATION EFFLUX PROTEIN"/>
    <property type="match status" value="1"/>
</dbReference>
<keyword evidence="2" id="KW-0812">Transmembrane</keyword>
<feature type="chain" id="PRO_5044985693" evidence="2">
    <location>
        <begin position="26"/>
        <end position="517"/>
    </location>
</feature>
<keyword evidence="5" id="KW-1185">Reference proteome</keyword>
<accession>A0ABV8NRS2</accession>
<evidence type="ECO:0000256" key="3">
    <source>
        <dbReference type="SAM" id="MobiDB-lite"/>
    </source>
</evidence>
<keyword evidence="2" id="KW-0449">Lipoprotein</keyword>
<gene>
    <name evidence="4" type="ORF">ACFOY1_01050</name>
</gene>
<name>A0ABV8NRS2_9BURK</name>